<dbReference type="Gene3D" id="3.40.50.1110">
    <property type="entry name" value="SGNH hydrolase"/>
    <property type="match status" value="1"/>
</dbReference>
<comment type="catalytic activity">
    <reaction evidence="7">
        <text>alpha-D-glucose 1-phosphate + UTP + H(+) = UDP-alpha-D-glucose + diphosphate</text>
        <dbReference type="Rhea" id="RHEA:19889"/>
        <dbReference type="ChEBI" id="CHEBI:15378"/>
        <dbReference type="ChEBI" id="CHEBI:33019"/>
        <dbReference type="ChEBI" id="CHEBI:46398"/>
        <dbReference type="ChEBI" id="CHEBI:58601"/>
        <dbReference type="ChEBI" id="CHEBI:58885"/>
        <dbReference type="EC" id="2.7.7.9"/>
    </reaction>
</comment>
<comment type="similarity">
    <text evidence="2">Belongs to the UDPGP type 1 family.</text>
</comment>
<comment type="subcellular location">
    <subcellularLocation>
        <location evidence="1">Cytoplasm</location>
    </subcellularLocation>
</comment>
<proteinExistence type="inferred from homology"/>
<dbReference type="Gene3D" id="2.160.10.10">
    <property type="entry name" value="Hexapeptide repeat proteins"/>
    <property type="match status" value="1"/>
</dbReference>
<sequence length="934" mass="104251">MQTLHAATLRAGHLGGLIPCGPPSKVCADRSNYVFWDLYHPSDSTIIIIAKQLIDGNSNDILVVFASAIGSTNLMATTDIIVDDSDTCAWKPKYGLEFDSEQDAYDFYNAYGGRVGLGIRRDTHYKSKSTGEMISRIFVCSKEGFRVKDKRDYLVKKPRQDVRTGCQARMSIKLSMCSAKFVVTDFKEEHNHPFVIPECIHMLPSQRKMSSSQAIEVELAEESGIPLRTAYDLMGKQSGGRDSLGYTKQDQKNYILRDVMNIMELPNQYILKRWTRKARIECVQDMHGRDIQVDARLQQTTWYRSLCSIFTRISSRASKTEDTYNMADEKAKELLKVIEDMLNLKIHGIVQDNDNHNSPSITCKGNVEAHCLEDLNDVQAKGLKKKAPPAHRGRRRIKSQLEIALAKKKKKSANPHSLEILVAEGTPVDSRRRNGFFFFGNLRKHFGDAQHIEWSKIKTPTDEVVVPYESLAPTPEDLSETKCLLDKLVVLKLNGGLGTTMGCTGPKSVIEVRNGLTFLDLIVIQIESLNSKYGCNVPLLLMNSFNTHDDTQKIVEKYTKSNIDIHTFNQSQYPRLVVEDFLPLPCKGQTGKDGWYPPGHGDVFPSLMNSGKLDALLSQGKEYVFVANSDNLGAIVDLKILNHLIQNKNEYCMEVTPKTLADVKGGTLISYEGKVQLLEIAQVPDEHVNEFKSIEKFKIFNTNNLWVNLKAIKRLVEADALKMEIIPNPKEVDGVKVLQLETAAGAAIRFFDHAIGINVPRSRFLPVKATSDLLLVQSDLYTLADGFVIRNEARKNPANPSIELGPEFKKVSNFLSRFKSIPSIIELDSLKVTGDVWFGAGITLKGNVSIAAKPGVKLEIPGGVVLENKVEPTVRYPYLRYACSNLAAEVHYPVLQLLEPGTGDVFVFVLHQERNDGVGVAEAVESEAELLFGA</sequence>
<comment type="caution">
    <text evidence="9">The sequence shown here is derived from an EMBL/GenBank/DDBJ whole genome shotgun (WGS) entry which is preliminary data.</text>
</comment>
<dbReference type="PANTHER" id="PTHR43511">
    <property type="match status" value="1"/>
</dbReference>
<dbReference type="CDD" id="cd00897">
    <property type="entry name" value="UGPase_euk"/>
    <property type="match status" value="1"/>
</dbReference>
<gene>
    <name evidence="9" type="ORF">HHK36_024164</name>
</gene>
<feature type="domain" description="FAR1" evidence="8">
    <location>
        <begin position="106"/>
        <end position="195"/>
    </location>
</feature>
<dbReference type="FunFam" id="2.160.10.10:FF:000001">
    <property type="entry name" value="UTP--glucose-1-phosphate uridylyltransferase"/>
    <property type="match status" value="1"/>
</dbReference>
<name>A0A834YKE0_TETSI</name>
<dbReference type="EMBL" id="JABCRI010000018">
    <property type="protein sequence ID" value="KAF8389645.1"/>
    <property type="molecule type" value="Genomic_DNA"/>
</dbReference>
<dbReference type="OrthoDB" id="932129at2759"/>
<evidence type="ECO:0000256" key="1">
    <source>
        <dbReference type="ARBA" id="ARBA00004496"/>
    </source>
</evidence>
<dbReference type="InterPro" id="IPR002618">
    <property type="entry name" value="UDPGP_fam"/>
</dbReference>
<keyword evidence="4" id="KW-0963">Cytoplasm</keyword>
<evidence type="ECO:0000256" key="5">
    <source>
        <dbReference type="ARBA" id="ARBA00022679"/>
    </source>
</evidence>
<protein>
    <recommendedName>
        <fullName evidence="3">UTP--glucose-1-phosphate uridylyltransferase</fullName>
        <ecNumber evidence="3">2.7.7.9</ecNumber>
    </recommendedName>
</protein>
<dbReference type="Pfam" id="PF01704">
    <property type="entry name" value="UDPGP"/>
    <property type="match status" value="1"/>
</dbReference>
<dbReference type="GO" id="GO:0005737">
    <property type="term" value="C:cytoplasm"/>
    <property type="evidence" value="ECO:0007669"/>
    <property type="project" value="UniProtKB-SubCell"/>
</dbReference>
<dbReference type="AlphaFoldDB" id="A0A834YKE0"/>
<evidence type="ECO:0000256" key="2">
    <source>
        <dbReference type="ARBA" id="ARBA00010401"/>
    </source>
</evidence>
<dbReference type="InterPro" id="IPR029044">
    <property type="entry name" value="Nucleotide-diphossugar_trans"/>
</dbReference>
<dbReference type="GO" id="GO:0003983">
    <property type="term" value="F:UTP:glucose-1-phosphate uridylyltransferase activity"/>
    <property type="evidence" value="ECO:0007669"/>
    <property type="project" value="UniProtKB-EC"/>
</dbReference>
<evidence type="ECO:0000256" key="7">
    <source>
        <dbReference type="ARBA" id="ARBA00048128"/>
    </source>
</evidence>
<dbReference type="Pfam" id="PF03101">
    <property type="entry name" value="FAR1"/>
    <property type="match status" value="1"/>
</dbReference>
<dbReference type="FunFam" id="3.90.550.10:FF:000073">
    <property type="entry name" value="UTP--glucose-1-phosphate uridylyltransferase"/>
    <property type="match status" value="1"/>
</dbReference>
<keyword evidence="10" id="KW-1185">Reference proteome</keyword>
<accession>A0A834YKE0</accession>
<evidence type="ECO:0000259" key="8">
    <source>
        <dbReference type="Pfam" id="PF03101"/>
    </source>
</evidence>
<dbReference type="GO" id="GO:0052543">
    <property type="term" value="P:callose deposition in cell wall"/>
    <property type="evidence" value="ECO:0007669"/>
    <property type="project" value="UniProtKB-ARBA"/>
</dbReference>
<dbReference type="InterPro" id="IPR016267">
    <property type="entry name" value="UDPGP_trans"/>
</dbReference>
<dbReference type="Gene3D" id="3.90.550.10">
    <property type="entry name" value="Spore Coat Polysaccharide Biosynthesis Protein SpsA, Chain A"/>
    <property type="match status" value="1"/>
</dbReference>
<evidence type="ECO:0000256" key="3">
    <source>
        <dbReference type="ARBA" id="ARBA00012415"/>
    </source>
</evidence>
<dbReference type="EC" id="2.7.7.9" evidence="3"/>
<dbReference type="InterPro" id="IPR036514">
    <property type="entry name" value="SGNH_hydro_sf"/>
</dbReference>
<keyword evidence="6" id="KW-0548">Nucleotidyltransferase</keyword>
<dbReference type="SUPFAM" id="SSF53448">
    <property type="entry name" value="Nucleotide-diphospho-sugar transferases"/>
    <property type="match status" value="1"/>
</dbReference>
<dbReference type="InterPro" id="IPR004330">
    <property type="entry name" value="FAR1_DNA_bnd_dom"/>
</dbReference>
<evidence type="ECO:0000256" key="6">
    <source>
        <dbReference type="ARBA" id="ARBA00022695"/>
    </source>
</evidence>
<evidence type="ECO:0000256" key="4">
    <source>
        <dbReference type="ARBA" id="ARBA00022490"/>
    </source>
</evidence>
<evidence type="ECO:0000313" key="9">
    <source>
        <dbReference type="EMBL" id="KAF8389645.1"/>
    </source>
</evidence>
<dbReference type="GO" id="GO:0006011">
    <property type="term" value="P:UDP-alpha-D-glucose metabolic process"/>
    <property type="evidence" value="ECO:0007669"/>
    <property type="project" value="InterPro"/>
</dbReference>
<keyword evidence="5" id="KW-0808">Transferase</keyword>
<organism evidence="9 10">
    <name type="scientific">Tetracentron sinense</name>
    <name type="common">Spur-leaf</name>
    <dbReference type="NCBI Taxonomy" id="13715"/>
    <lineage>
        <taxon>Eukaryota</taxon>
        <taxon>Viridiplantae</taxon>
        <taxon>Streptophyta</taxon>
        <taxon>Embryophyta</taxon>
        <taxon>Tracheophyta</taxon>
        <taxon>Spermatophyta</taxon>
        <taxon>Magnoliopsida</taxon>
        <taxon>Trochodendrales</taxon>
        <taxon>Trochodendraceae</taxon>
        <taxon>Tetracentron</taxon>
    </lineage>
</organism>
<dbReference type="Proteomes" id="UP000655225">
    <property type="component" value="Unassembled WGS sequence"/>
</dbReference>
<evidence type="ECO:0000313" key="10">
    <source>
        <dbReference type="Proteomes" id="UP000655225"/>
    </source>
</evidence>
<reference evidence="9 10" key="1">
    <citation type="submission" date="2020-04" db="EMBL/GenBank/DDBJ databases">
        <title>Plant Genome Project.</title>
        <authorList>
            <person name="Zhang R.-G."/>
        </authorList>
    </citation>
    <scope>NUCLEOTIDE SEQUENCE [LARGE SCALE GENOMIC DNA]</scope>
    <source>
        <strain evidence="9">YNK0</strain>
        <tissue evidence="9">Leaf</tissue>
    </source>
</reference>